<dbReference type="Gene3D" id="4.10.60.10">
    <property type="entry name" value="Zinc finger, CCHC-type"/>
    <property type="match status" value="1"/>
</dbReference>
<feature type="region of interest" description="Disordered" evidence="2">
    <location>
        <begin position="117"/>
        <end position="162"/>
    </location>
</feature>
<evidence type="ECO:0000313" key="4">
    <source>
        <dbReference type="EMBL" id="THC87562.1"/>
    </source>
</evidence>
<feature type="region of interest" description="Disordered" evidence="2">
    <location>
        <begin position="406"/>
        <end position="425"/>
    </location>
</feature>
<keyword evidence="1" id="KW-0479">Metal-binding</keyword>
<sequence length="425" mass="49295">MAPRRVQRAGSQVTRNTENSVNPVSENTASIQAQPDASMNPGPAEETVEETAVLQGDSPRKGATGSTTTNDSSSDNEFAELRDQIRQQKQELKRLRMENKRRALQELIDYEKRIQENRSATISRPESNISTPDHGIPQETAPQPMPEPTHALKPPAPPAHVSEYMGKNMQEYQTFIARMETHFERNRYYFTNDTTKVVEGTAHLCATFIRLWRQHEEEVADKPTWEDFRKFLLRQLNDPVNLRRDASQRYHDARQQDHQNVREFAAYLNQWEVQLPEAYTENQRKDHLRTRVKQDLRHEALKYPNEPETYEGYIAHLQTIEDSIPGRRKEISQAKNRRSQHSLAMRHRTTTPGNTERQQPSSQRGPDKPWRGNNRAFRGNSNRSQGHKRQQSHNPDIECYVCGEKGHIAPQCPKRARRDDNQAKN</sequence>
<accession>A0A4S3IZA9</accession>
<dbReference type="Proteomes" id="UP000308092">
    <property type="component" value="Unassembled WGS sequence"/>
</dbReference>
<dbReference type="GO" id="GO:0003676">
    <property type="term" value="F:nucleic acid binding"/>
    <property type="evidence" value="ECO:0007669"/>
    <property type="project" value="InterPro"/>
</dbReference>
<keyword evidence="1" id="KW-0863">Zinc-finger</keyword>
<keyword evidence="1" id="KW-0862">Zinc</keyword>
<dbReference type="InterPro" id="IPR001878">
    <property type="entry name" value="Znf_CCHC"/>
</dbReference>
<evidence type="ECO:0000256" key="1">
    <source>
        <dbReference type="PROSITE-ProRule" id="PRU00047"/>
    </source>
</evidence>
<feature type="compositionally biased region" description="Basic residues" evidence="2">
    <location>
        <begin position="335"/>
        <end position="349"/>
    </location>
</feature>
<evidence type="ECO:0000313" key="5">
    <source>
        <dbReference type="Proteomes" id="UP000308092"/>
    </source>
</evidence>
<dbReference type="InterPro" id="IPR036875">
    <property type="entry name" value="Znf_CCHC_sf"/>
</dbReference>
<evidence type="ECO:0000256" key="2">
    <source>
        <dbReference type="SAM" id="MobiDB-lite"/>
    </source>
</evidence>
<dbReference type="GO" id="GO:0008270">
    <property type="term" value="F:zinc ion binding"/>
    <property type="evidence" value="ECO:0007669"/>
    <property type="project" value="UniProtKB-KW"/>
</dbReference>
<feature type="compositionally biased region" description="Polar residues" evidence="2">
    <location>
        <begin position="350"/>
        <end position="364"/>
    </location>
</feature>
<dbReference type="Pfam" id="PF00098">
    <property type="entry name" value="zf-CCHC"/>
    <property type="match status" value="1"/>
</dbReference>
<feature type="domain" description="CCHC-type" evidence="3">
    <location>
        <begin position="399"/>
        <end position="414"/>
    </location>
</feature>
<name>A0A4S3IZA9_9EURO</name>
<gene>
    <name evidence="4" type="ORF">EYZ11_012994</name>
</gene>
<dbReference type="SMART" id="SM00343">
    <property type="entry name" value="ZnF_C2HC"/>
    <property type="match status" value="1"/>
</dbReference>
<comment type="caution">
    <text evidence="4">The sequence shown here is derived from an EMBL/GenBank/DDBJ whole genome shotgun (WGS) entry which is preliminary data.</text>
</comment>
<dbReference type="EMBL" id="SOSA01001141">
    <property type="protein sequence ID" value="THC87562.1"/>
    <property type="molecule type" value="Genomic_DNA"/>
</dbReference>
<protein>
    <recommendedName>
        <fullName evidence="3">CCHC-type domain-containing protein</fullName>
    </recommendedName>
</protein>
<evidence type="ECO:0000259" key="3">
    <source>
        <dbReference type="PROSITE" id="PS50158"/>
    </source>
</evidence>
<feature type="region of interest" description="Disordered" evidence="2">
    <location>
        <begin position="1"/>
        <end position="79"/>
    </location>
</feature>
<dbReference type="VEuPathDB" id="FungiDB:EYZ11_012994"/>
<feature type="region of interest" description="Disordered" evidence="2">
    <location>
        <begin position="330"/>
        <end position="394"/>
    </location>
</feature>
<feature type="compositionally biased region" description="Polar residues" evidence="2">
    <location>
        <begin position="9"/>
        <end position="37"/>
    </location>
</feature>
<dbReference type="SUPFAM" id="SSF57756">
    <property type="entry name" value="Retrovirus zinc finger-like domains"/>
    <property type="match status" value="1"/>
</dbReference>
<dbReference type="PROSITE" id="PS50158">
    <property type="entry name" value="ZF_CCHC"/>
    <property type="match status" value="1"/>
</dbReference>
<reference evidence="4 5" key="1">
    <citation type="submission" date="2019-03" db="EMBL/GenBank/DDBJ databases">
        <title>The genome sequence of a newly discovered highly antifungal drug resistant Aspergillus species, Aspergillus tanneri NIH 1004.</title>
        <authorList>
            <person name="Mounaud S."/>
            <person name="Singh I."/>
            <person name="Joardar V."/>
            <person name="Pakala S."/>
            <person name="Pakala S."/>
            <person name="Venepally P."/>
            <person name="Hoover J."/>
            <person name="Nierman W."/>
            <person name="Chung J."/>
            <person name="Losada L."/>
        </authorList>
    </citation>
    <scope>NUCLEOTIDE SEQUENCE [LARGE SCALE GENOMIC DNA]</scope>
    <source>
        <strain evidence="4 5">NIH1004</strain>
    </source>
</reference>
<organism evidence="4 5">
    <name type="scientific">Aspergillus tanneri</name>
    <dbReference type="NCBI Taxonomy" id="1220188"/>
    <lineage>
        <taxon>Eukaryota</taxon>
        <taxon>Fungi</taxon>
        <taxon>Dikarya</taxon>
        <taxon>Ascomycota</taxon>
        <taxon>Pezizomycotina</taxon>
        <taxon>Eurotiomycetes</taxon>
        <taxon>Eurotiomycetidae</taxon>
        <taxon>Eurotiales</taxon>
        <taxon>Aspergillaceae</taxon>
        <taxon>Aspergillus</taxon>
        <taxon>Aspergillus subgen. Circumdati</taxon>
    </lineage>
</organism>
<keyword evidence="5" id="KW-1185">Reference proteome</keyword>
<feature type="compositionally biased region" description="Polar residues" evidence="2">
    <location>
        <begin position="117"/>
        <end position="131"/>
    </location>
</feature>
<feature type="compositionally biased region" description="Low complexity" evidence="2">
    <location>
        <begin position="64"/>
        <end position="76"/>
    </location>
</feature>
<dbReference type="AlphaFoldDB" id="A0A4S3IZA9"/>
<dbReference type="STRING" id="1220188.A0A4S3IZA9"/>
<proteinExistence type="predicted"/>